<feature type="transmembrane region" description="Helical" evidence="6">
    <location>
        <begin position="363"/>
        <end position="381"/>
    </location>
</feature>
<dbReference type="Pfam" id="PF03772">
    <property type="entry name" value="Competence"/>
    <property type="match status" value="1"/>
</dbReference>
<dbReference type="InterPro" id="IPR004477">
    <property type="entry name" value="ComEC_N"/>
</dbReference>
<dbReference type="PANTHER" id="PTHR30619">
    <property type="entry name" value="DNA INTERNALIZATION/COMPETENCE PROTEIN COMEC/REC2"/>
    <property type="match status" value="1"/>
</dbReference>
<dbReference type="InterPro" id="IPR052159">
    <property type="entry name" value="Competence_DNA_uptake"/>
</dbReference>
<feature type="domain" description="DUF4131" evidence="9">
    <location>
        <begin position="41"/>
        <end position="189"/>
    </location>
</feature>
<keyword evidence="5 6" id="KW-0472">Membrane</keyword>
<proteinExistence type="predicted"/>
<dbReference type="SUPFAM" id="SSF56281">
    <property type="entry name" value="Metallo-hydrolase/oxidoreductase"/>
    <property type="match status" value="1"/>
</dbReference>
<feature type="transmembrane region" description="Helical" evidence="6">
    <location>
        <begin position="257"/>
        <end position="280"/>
    </location>
</feature>
<dbReference type="GO" id="GO:0030420">
    <property type="term" value="P:establishment of competence for transformation"/>
    <property type="evidence" value="ECO:0007669"/>
    <property type="project" value="InterPro"/>
</dbReference>
<feature type="domain" description="ComEC/Rec2-related protein" evidence="8">
    <location>
        <begin position="233"/>
        <end position="508"/>
    </location>
</feature>
<dbReference type="AlphaFoldDB" id="A0A1G7D6U7"/>
<evidence type="ECO:0000256" key="6">
    <source>
        <dbReference type="SAM" id="Phobius"/>
    </source>
</evidence>
<dbReference type="EMBL" id="FNAQ01000012">
    <property type="protein sequence ID" value="SDE46485.1"/>
    <property type="molecule type" value="Genomic_DNA"/>
</dbReference>
<dbReference type="InterPro" id="IPR001279">
    <property type="entry name" value="Metallo-B-lactamas"/>
</dbReference>
<feature type="transmembrane region" description="Helical" evidence="6">
    <location>
        <begin position="484"/>
        <end position="507"/>
    </location>
</feature>
<feature type="transmembrane region" description="Helical" evidence="6">
    <location>
        <begin position="54"/>
        <end position="74"/>
    </location>
</feature>
<dbReference type="RefSeq" id="WP_171906405.1">
    <property type="nucleotide sequence ID" value="NZ_FNAQ01000012.1"/>
</dbReference>
<evidence type="ECO:0000256" key="3">
    <source>
        <dbReference type="ARBA" id="ARBA00022692"/>
    </source>
</evidence>
<keyword evidence="4 6" id="KW-1133">Transmembrane helix</keyword>
<comment type="subcellular location">
    <subcellularLocation>
        <location evidence="1">Cell membrane</location>
        <topology evidence="1">Multi-pass membrane protein</topology>
    </subcellularLocation>
</comment>
<dbReference type="PANTHER" id="PTHR30619:SF1">
    <property type="entry name" value="RECOMBINATION PROTEIN 2"/>
    <property type="match status" value="1"/>
</dbReference>
<feature type="transmembrane region" description="Helical" evidence="6">
    <location>
        <begin position="292"/>
        <end position="310"/>
    </location>
</feature>
<dbReference type="STRING" id="57664.SAMN05661003_11224"/>
<gene>
    <name evidence="10" type="ORF">SAMN05661003_11224</name>
</gene>
<dbReference type="InterPro" id="IPR004797">
    <property type="entry name" value="Competence_ComEC/Rec2"/>
</dbReference>
<reference evidence="11" key="1">
    <citation type="submission" date="2016-10" db="EMBL/GenBank/DDBJ databases">
        <authorList>
            <person name="Varghese N."/>
            <person name="Submissions S."/>
        </authorList>
    </citation>
    <scope>NUCLEOTIDE SEQUENCE [LARGE SCALE GENOMIC DNA]</scope>
    <source>
        <strain evidence="11">DSM 8987</strain>
    </source>
</reference>
<feature type="transmembrane region" description="Helical" evidence="6">
    <location>
        <begin position="340"/>
        <end position="357"/>
    </location>
</feature>
<evidence type="ECO:0000256" key="2">
    <source>
        <dbReference type="ARBA" id="ARBA00022475"/>
    </source>
</evidence>
<protein>
    <submittedName>
        <fullName evidence="10">Competence protein ComEC</fullName>
    </submittedName>
</protein>
<evidence type="ECO:0000256" key="1">
    <source>
        <dbReference type="ARBA" id="ARBA00004651"/>
    </source>
</evidence>
<evidence type="ECO:0000259" key="9">
    <source>
        <dbReference type="Pfam" id="PF13567"/>
    </source>
</evidence>
<dbReference type="Gene3D" id="3.60.15.10">
    <property type="entry name" value="Ribonuclease Z/Hydroxyacylglutathione hydrolase-like"/>
    <property type="match status" value="1"/>
</dbReference>
<dbReference type="NCBIfam" id="TIGR00360">
    <property type="entry name" value="ComEC_N-term"/>
    <property type="match status" value="1"/>
</dbReference>
<keyword evidence="11" id="KW-1185">Reference proteome</keyword>
<feature type="transmembrane region" description="Helical" evidence="6">
    <location>
        <begin position="393"/>
        <end position="414"/>
    </location>
</feature>
<dbReference type="NCBIfam" id="TIGR00361">
    <property type="entry name" value="ComEC_Rec2"/>
    <property type="match status" value="1"/>
</dbReference>
<dbReference type="CDD" id="cd07731">
    <property type="entry name" value="ComA-like_MBL-fold"/>
    <property type="match status" value="1"/>
</dbReference>
<organism evidence="10 11">
    <name type="scientific">Desulfuromonas thiophila</name>
    <dbReference type="NCBI Taxonomy" id="57664"/>
    <lineage>
        <taxon>Bacteria</taxon>
        <taxon>Pseudomonadati</taxon>
        <taxon>Thermodesulfobacteriota</taxon>
        <taxon>Desulfuromonadia</taxon>
        <taxon>Desulfuromonadales</taxon>
        <taxon>Desulfuromonadaceae</taxon>
        <taxon>Desulfuromonas</taxon>
    </lineage>
</organism>
<feature type="transmembrane region" description="Helical" evidence="6">
    <location>
        <begin position="426"/>
        <end position="447"/>
    </location>
</feature>
<dbReference type="InterPro" id="IPR036866">
    <property type="entry name" value="RibonucZ/Hydroxyglut_hydro"/>
</dbReference>
<evidence type="ECO:0000313" key="10">
    <source>
        <dbReference type="EMBL" id="SDE46485.1"/>
    </source>
</evidence>
<dbReference type="Proteomes" id="UP000243205">
    <property type="component" value="Unassembled WGS sequence"/>
</dbReference>
<evidence type="ECO:0000259" key="7">
    <source>
        <dbReference type="Pfam" id="PF00753"/>
    </source>
</evidence>
<dbReference type="Pfam" id="PF00753">
    <property type="entry name" value="Lactamase_B"/>
    <property type="match status" value="1"/>
</dbReference>
<evidence type="ECO:0000256" key="5">
    <source>
        <dbReference type="ARBA" id="ARBA00023136"/>
    </source>
</evidence>
<evidence type="ECO:0000256" key="4">
    <source>
        <dbReference type="ARBA" id="ARBA00022989"/>
    </source>
</evidence>
<accession>A0A1G7D6U7</accession>
<feature type="domain" description="Metallo-beta-lactamase" evidence="7">
    <location>
        <begin position="551"/>
        <end position="741"/>
    </location>
</feature>
<dbReference type="Pfam" id="PF13567">
    <property type="entry name" value="DUF4131"/>
    <property type="match status" value="1"/>
</dbReference>
<keyword evidence="2" id="KW-1003">Cell membrane</keyword>
<evidence type="ECO:0000259" key="8">
    <source>
        <dbReference type="Pfam" id="PF03772"/>
    </source>
</evidence>
<evidence type="ECO:0000313" key="11">
    <source>
        <dbReference type="Proteomes" id="UP000243205"/>
    </source>
</evidence>
<name>A0A1G7D6U7_9BACT</name>
<dbReference type="InterPro" id="IPR025405">
    <property type="entry name" value="DUF4131"/>
</dbReference>
<dbReference type="GO" id="GO:0005886">
    <property type="term" value="C:plasma membrane"/>
    <property type="evidence" value="ECO:0007669"/>
    <property type="project" value="UniProtKB-SubCell"/>
</dbReference>
<dbReference type="InterPro" id="IPR035681">
    <property type="entry name" value="ComA-like_MBL"/>
</dbReference>
<keyword evidence="3 6" id="KW-0812">Transmembrane</keyword>
<sequence length="812" mass="88098">MPPCRRSHSTALYPVLLLLCLSSGILLADRLTAPAGLLHPLALALPLILLGRNRHIALALLSLVAGYLLTSLALQPAPAALQALDGEQVRLQGQVLHLERLPEGWRLVLAASHLDGLSTDPTSPASQPSRPVRLQLRVLAGPCSLLPGDRIATLARLRLPRRFGTPGAFDGPRHLAQQNIELTGIIPDSGTIVRLAQPAQATWPFAVARWRARQIDQLLTRLPPDQGALVLSLTLGEACLLSQAQRDRLARTGLSHLFAISGLHLGLVAGAVMLLVQRLYRRSTRLLLWQPAQRLVPLLSLPIVLLYLALSGASLPGWRAALMLCLGLALLWWQRTCAPILLLNLAAVLLLLANPLALFSASFQLSFAAVAALLLVLPAWHRRLAGQVLRWPALLLLTNLTASLATLPLTLAHFHWAGAAGLLTNLLALPLISFVVLPLCLLALPLLSVWPRAAQTLLQGSGTLLETLLGLCDRLAQGPLAGGFFYLNPVQLAVTMALCLTLLLLLAGRWRQTPVLLALLLLLTGVAQQRPAAPVGLQLVQLSVGQGEAQLLRTPQGRNYLIDGGGLPHSDFDVGRRLLAPALARLGVRQLDAVLLTHDHPDHRDGLRHILAAFPVRAFYSPLACDDLDNQLRAAIERQGIACHQTSPGWQPFAEGIWLFTPAQQGRNLNDRSLALYARLGNDGLLLTGDLEAAGMRQLLGGPLPGPLTLLNLPHHGSRRSWPADLTWPADCRQATVSVGHHNRFGFPHAQVLQRLDRAGVHLWRTDRDGTIVATSTGQGWHIRCDWPPLRHPFPVQAFFRPGLPLARQLLY</sequence>